<dbReference type="EMBL" id="AFFK01014481">
    <property type="status" value="NOT_ANNOTATED_CDS"/>
    <property type="molecule type" value="Genomic_DNA"/>
</dbReference>
<reference evidence="3" key="1">
    <citation type="submission" date="2011-05" db="EMBL/GenBank/DDBJ databases">
        <authorList>
            <person name="Richards S.R."/>
            <person name="Qu J."/>
            <person name="Jiang H."/>
            <person name="Jhangiani S.N."/>
            <person name="Agravi P."/>
            <person name="Goodspeed R."/>
            <person name="Gross S."/>
            <person name="Mandapat C."/>
            <person name="Jackson L."/>
            <person name="Mathew T."/>
            <person name="Pu L."/>
            <person name="Thornton R."/>
            <person name="Saada N."/>
            <person name="Wilczek-Boney K.B."/>
            <person name="Lee S."/>
            <person name="Kovar C."/>
            <person name="Wu Y."/>
            <person name="Scherer S.E."/>
            <person name="Worley K.C."/>
            <person name="Muzny D.M."/>
            <person name="Gibbs R."/>
        </authorList>
    </citation>
    <scope>NUCLEOTIDE SEQUENCE</scope>
    <source>
        <strain evidence="3">Brora</strain>
    </source>
</reference>
<keyword evidence="1" id="KW-0732">Signal</keyword>
<reference evidence="2" key="2">
    <citation type="submission" date="2015-02" db="UniProtKB">
        <authorList>
            <consortium name="EnsemblMetazoa"/>
        </authorList>
    </citation>
    <scope>IDENTIFICATION</scope>
</reference>
<organism evidence="2 3">
    <name type="scientific">Strigamia maritima</name>
    <name type="common">European centipede</name>
    <name type="synonym">Geophilus maritimus</name>
    <dbReference type="NCBI Taxonomy" id="126957"/>
    <lineage>
        <taxon>Eukaryota</taxon>
        <taxon>Metazoa</taxon>
        <taxon>Ecdysozoa</taxon>
        <taxon>Arthropoda</taxon>
        <taxon>Myriapoda</taxon>
        <taxon>Chilopoda</taxon>
        <taxon>Pleurostigmophora</taxon>
        <taxon>Geophilomorpha</taxon>
        <taxon>Linotaeniidae</taxon>
        <taxon>Strigamia</taxon>
    </lineage>
</organism>
<evidence type="ECO:0000313" key="3">
    <source>
        <dbReference type="Proteomes" id="UP000014500"/>
    </source>
</evidence>
<dbReference type="AlphaFoldDB" id="T1IJ79"/>
<dbReference type="EnsemblMetazoa" id="SMAR000938-RA">
    <property type="protein sequence ID" value="SMAR000938-PA"/>
    <property type="gene ID" value="SMAR000938"/>
</dbReference>
<name>T1IJ79_STRMM</name>
<sequence length="271" mass="31046">MSRIVIILLIVCVFLPAFNTCSHVTVRSKCNRFWKRVTGHMSDSVLPNRTITFAGLPPCDLCVFTYPIGSTYIPVGDYHLIQHYRRQCPTIHENHMTFRTSAVSLTCICNVSGEKEVLYIHSKAEIEKEPNWKRNDSSEIPPKLNENDTILQERLALCLKDINPIPHCVPKFGSIDLNIENLTTFIKSVHREGQDVDSIQMFAEPKDLETVKITADYNGLLMKALQHCFEQIDGFYDFLINRAVRKFFATDLRDDGLTITELDKNLTCTLY</sequence>
<feature type="chain" id="PRO_5004579236" evidence="1">
    <location>
        <begin position="22"/>
        <end position="271"/>
    </location>
</feature>
<accession>T1IJ79</accession>
<keyword evidence="3" id="KW-1185">Reference proteome</keyword>
<protein>
    <submittedName>
        <fullName evidence="2">Uncharacterized protein</fullName>
    </submittedName>
</protein>
<proteinExistence type="predicted"/>
<evidence type="ECO:0000313" key="2">
    <source>
        <dbReference type="EnsemblMetazoa" id="SMAR000938-PA"/>
    </source>
</evidence>
<feature type="signal peptide" evidence="1">
    <location>
        <begin position="1"/>
        <end position="21"/>
    </location>
</feature>
<dbReference type="HOGENOM" id="CLU_1027860_0_0_1"/>
<dbReference type="Proteomes" id="UP000014500">
    <property type="component" value="Unassembled WGS sequence"/>
</dbReference>
<evidence type="ECO:0000256" key="1">
    <source>
        <dbReference type="SAM" id="SignalP"/>
    </source>
</evidence>